<organism evidence="1 2">
    <name type="scientific">Mucilaginibacter jinjuensis</name>
    <dbReference type="NCBI Taxonomy" id="1176721"/>
    <lineage>
        <taxon>Bacteria</taxon>
        <taxon>Pseudomonadati</taxon>
        <taxon>Bacteroidota</taxon>
        <taxon>Sphingobacteriia</taxon>
        <taxon>Sphingobacteriales</taxon>
        <taxon>Sphingobacteriaceae</taxon>
        <taxon>Mucilaginibacter</taxon>
    </lineage>
</organism>
<protein>
    <submittedName>
        <fullName evidence="1">DUF1223 domain-containing protein</fullName>
    </submittedName>
</protein>
<dbReference type="RefSeq" id="WP_273632540.1">
    <property type="nucleotide sequence ID" value="NZ_CP117167.1"/>
</dbReference>
<dbReference type="EMBL" id="CP117167">
    <property type="protein sequence ID" value="WCT14208.1"/>
    <property type="molecule type" value="Genomic_DNA"/>
</dbReference>
<dbReference type="InterPro" id="IPR010634">
    <property type="entry name" value="DUF1223"/>
</dbReference>
<accession>A0ABY7TCZ0</accession>
<dbReference type="InterPro" id="IPR036249">
    <property type="entry name" value="Thioredoxin-like_sf"/>
</dbReference>
<reference evidence="1 2" key="1">
    <citation type="submission" date="2023-02" db="EMBL/GenBank/DDBJ databases">
        <title>Genome sequence of Mucilaginibacter jinjuensis strain KACC 16571.</title>
        <authorList>
            <person name="Kim S."/>
            <person name="Heo J."/>
            <person name="Kwon S.-W."/>
        </authorList>
    </citation>
    <scope>NUCLEOTIDE SEQUENCE [LARGE SCALE GENOMIC DNA]</scope>
    <source>
        <strain evidence="1 2">KACC 16571</strain>
    </source>
</reference>
<gene>
    <name evidence="1" type="ORF">PQO05_09705</name>
</gene>
<proteinExistence type="predicted"/>
<evidence type="ECO:0000313" key="1">
    <source>
        <dbReference type="EMBL" id="WCT14208.1"/>
    </source>
</evidence>
<sequence>MKKIIILLFLLCETAGASSREQKAIKNAISNDNGFVVCELFTSEGCSSCPSAEALLKKLDQEYAGTNVYLLEFHVDYWDKLGWKDKYSSPAFSKRQYAYNTALKVQAYTPQMVINGKQEMIGSEADKIHTAINQATKNSKRKTNIEYTVSAKNGEAELTYKAISFDKKDVINVALVQKEEVSEIKAGENKGRTLQHIDIVRQFVTAPISNSSGKINMEIPADLRNKALKLIVYTQNAKNLNITSATALNIGETM</sequence>
<dbReference type="PANTHER" id="PTHR36057">
    <property type="match status" value="1"/>
</dbReference>
<evidence type="ECO:0000313" key="2">
    <source>
        <dbReference type="Proteomes" id="UP001216139"/>
    </source>
</evidence>
<dbReference type="PANTHER" id="PTHR36057:SF1">
    <property type="entry name" value="LIPOPROTEIN LIPID ATTACHMENT SITE-LIKE PROTEIN, PUTATIVE (DUF1223)-RELATED"/>
    <property type="match status" value="1"/>
</dbReference>
<dbReference type="Pfam" id="PF06764">
    <property type="entry name" value="DUF1223"/>
    <property type="match status" value="1"/>
</dbReference>
<keyword evidence="2" id="KW-1185">Reference proteome</keyword>
<dbReference type="Proteomes" id="UP001216139">
    <property type="component" value="Chromosome"/>
</dbReference>
<name>A0ABY7TCZ0_9SPHI</name>
<dbReference type="SUPFAM" id="SSF52833">
    <property type="entry name" value="Thioredoxin-like"/>
    <property type="match status" value="1"/>
</dbReference>
<dbReference type="Gene3D" id="3.40.30.10">
    <property type="entry name" value="Glutaredoxin"/>
    <property type="match status" value="1"/>
</dbReference>